<evidence type="ECO:0000256" key="1">
    <source>
        <dbReference type="ARBA" id="ARBA00010790"/>
    </source>
</evidence>
<dbReference type="Proteomes" id="UP001152798">
    <property type="component" value="Chromosome 3"/>
</dbReference>
<proteinExistence type="inferred from homology"/>
<evidence type="ECO:0000259" key="5">
    <source>
        <dbReference type="PROSITE" id="PS00623"/>
    </source>
</evidence>
<keyword evidence="2 3" id="KW-0274">FAD</keyword>
<reference evidence="7" key="1">
    <citation type="submission" date="2022-01" db="EMBL/GenBank/DDBJ databases">
        <authorList>
            <person name="King R."/>
        </authorList>
    </citation>
    <scope>NUCLEOTIDE SEQUENCE</scope>
</reference>
<dbReference type="AlphaFoldDB" id="A0A9P0EHE2"/>
<feature type="domain" description="Glucose-methanol-choline oxidoreductase N-terminal" evidence="5">
    <location>
        <begin position="126"/>
        <end position="149"/>
    </location>
</feature>
<dbReference type="InterPro" id="IPR007867">
    <property type="entry name" value="GMC_OxRtase_C"/>
</dbReference>
<accession>A0A9P0EHE2</accession>
<dbReference type="EMBL" id="OV725079">
    <property type="protein sequence ID" value="CAH1395382.1"/>
    <property type="molecule type" value="Genomic_DNA"/>
</dbReference>
<evidence type="ECO:0000313" key="8">
    <source>
        <dbReference type="Proteomes" id="UP001152798"/>
    </source>
</evidence>
<dbReference type="GO" id="GO:0050660">
    <property type="term" value="F:flavin adenine dinucleotide binding"/>
    <property type="evidence" value="ECO:0007669"/>
    <property type="project" value="InterPro"/>
</dbReference>
<dbReference type="OrthoDB" id="269227at2759"/>
<organism evidence="7 8">
    <name type="scientific">Nezara viridula</name>
    <name type="common">Southern green stink bug</name>
    <name type="synonym">Cimex viridulus</name>
    <dbReference type="NCBI Taxonomy" id="85310"/>
    <lineage>
        <taxon>Eukaryota</taxon>
        <taxon>Metazoa</taxon>
        <taxon>Ecdysozoa</taxon>
        <taxon>Arthropoda</taxon>
        <taxon>Hexapoda</taxon>
        <taxon>Insecta</taxon>
        <taxon>Pterygota</taxon>
        <taxon>Neoptera</taxon>
        <taxon>Paraneoptera</taxon>
        <taxon>Hemiptera</taxon>
        <taxon>Heteroptera</taxon>
        <taxon>Panheteroptera</taxon>
        <taxon>Pentatomomorpha</taxon>
        <taxon>Pentatomoidea</taxon>
        <taxon>Pentatomidae</taxon>
        <taxon>Pentatominae</taxon>
        <taxon>Nezara</taxon>
    </lineage>
</organism>
<dbReference type="InterPro" id="IPR012132">
    <property type="entry name" value="GMC_OxRdtase"/>
</dbReference>
<dbReference type="Pfam" id="PF00732">
    <property type="entry name" value="GMC_oxred_N"/>
    <property type="match status" value="1"/>
</dbReference>
<dbReference type="Pfam" id="PF05199">
    <property type="entry name" value="GMC_oxred_C"/>
    <property type="match status" value="1"/>
</dbReference>
<dbReference type="Gene3D" id="3.50.50.60">
    <property type="entry name" value="FAD/NAD(P)-binding domain"/>
    <property type="match status" value="1"/>
</dbReference>
<feature type="binding site" evidence="2">
    <location>
        <position position="128"/>
    </location>
    <ligand>
        <name>FAD</name>
        <dbReference type="ChEBI" id="CHEBI:57692"/>
    </ligand>
</feature>
<evidence type="ECO:0000256" key="4">
    <source>
        <dbReference type="SAM" id="Phobius"/>
    </source>
</evidence>
<dbReference type="SUPFAM" id="SSF51905">
    <property type="entry name" value="FAD/NAD(P)-binding domain"/>
    <property type="match status" value="1"/>
</dbReference>
<feature type="binding site" evidence="2">
    <location>
        <position position="263"/>
    </location>
    <ligand>
        <name>FAD</name>
        <dbReference type="ChEBI" id="CHEBI:57692"/>
    </ligand>
</feature>
<dbReference type="PANTHER" id="PTHR11552">
    <property type="entry name" value="GLUCOSE-METHANOL-CHOLINE GMC OXIDOREDUCTASE"/>
    <property type="match status" value="1"/>
</dbReference>
<evidence type="ECO:0000256" key="2">
    <source>
        <dbReference type="PIRSR" id="PIRSR000137-2"/>
    </source>
</evidence>
<dbReference type="Gene3D" id="3.30.560.10">
    <property type="entry name" value="Glucose Oxidase, domain 3"/>
    <property type="match status" value="1"/>
</dbReference>
<dbReference type="PANTHER" id="PTHR11552:SF227">
    <property type="entry name" value="GLUCOSE DEHYDROGENASE [FAD, QUINONE]-LIKE PROTEIN"/>
    <property type="match status" value="1"/>
</dbReference>
<feature type="transmembrane region" description="Helical" evidence="4">
    <location>
        <begin position="7"/>
        <end position="25"/>
    </location>
</feature>
<comment type="similarity">
    <text evidence="1 3">Belongs to the GMC oxidoreductase family.</text>
</comment>
<evidence type="ECO:0000256" key="3">
    <source>
        <dbReference type="RuleBase" id="RU003968"/>
    </source>
</evidence>
<keyword evidence="8" id="KW-1185">Reference proteome</keyword>
<protein>
    <recommendedName>
        <fullName evidence="5 6">Glucose-methanol-choline oxidoreductase N-terminal domain-containing protein</fullName>
    </recommendedName>
</protein>
<sequence length="584" mass="64334">MIDISATITPLTAFYVALFGATMMFNYNSIDPNLRPINIPSTDLFSAYDFIIVGAGSAGCVLANRLSENPSWSILLLEVGPDENIVTDTPLLAFNMWRSPLDWNYTTVPQRRACLLAGGRCEWPRGRVIGGSSSLNFMVYARGNRKDYDGWAADGNVGWSYDEVLPYFRYSEDNRDYGETEFHGVGGPLTVSRAPYHSPLQDAFLQAGKELGFDIVDPNAMNQTGFSILQGTLRNGSRCSTGKAFLRPARNRPNLHVAEGAYVTKILIEPTTKTAFGVQFERGGQTFEIKAKKEVIMSAGSLNTPQLLMLSGIGPADHLSNLGIPIIADLPVGNNLHDHYGTPVVYSLNEPITITQDQYMSSDSILSYTMYGQGPLTVPIGIENLAFVNTSMNPRELDYPDIEIHLTSSLPDMHNNKQLWFGLAQVLHPKTRGTVRLQSTNPFDPPLMDPRYYETDYDFETGIEGVKYTLAVSNTPTFQKLGSTFYSDFYTACATMTPLTDEYIQCMVEYYTSTIFHPVGTCRMGPESDSRSVVSPQLLLHGVNGLRVVDASVIPTIPGGNTNAPVIMVAERGATFIKQTWSSA</sequence>
<feature type="binding site" evidence="2">
    <location>
        <begin position="136"/>
        <end position="139"/>
    </location>
    <ligand>
        <name>FAD</name>
        <dbReference type="ChEBI" id="CHEBI:57692"/>
    </ligand>
</feature>
<comment type="cofactor">
    <cofactor evidence="2">
        <name>FAD</name>
        <dbReference type="ChEBI" id="CHEBI:57692"/>
    </cofactor>
</comment>
<dbReference type="GO" id="GO:0016614">
    <property type="term" value="F:oxidoreductase activity, acting on CH-OH group of donors"/>
    <property type="evidence" value="ECO:0007669"/>
    <property type="project" value="InterPro"/>
</dbReference>
<dbReference type="PIRSF" id="PIRSF000137">
    <property type="entry name" value="Alcohol_oxidase"/>
    <property type="match status" value="1"/>
</dbReference>
<name>A0A9P0EHE2_NEZVI</name>
<keyword evidence="4" id="KW-1133">Transmembrane helix</keyword>
<dbReference type="PROSITE" id="PS00623">
    <property type="entry name" value="GMC_OXRED_1"/>
    <property type="match status" value="1"/>
</dbReference>
<dbReference type="InterPro" id="IPR036188">
    <property type="entry name" value="FAD/NAD-bd_sf"/>
</dbReference>
<keyword evidence="4" id="KW-0472">Membrane</keyword>
<dbReference type="SUPFAM" id="SSF54373">
    <property type="entry name" value="FAD-linked reductases, C-terminal domain"/>
    <property type="match status" value="1"/>
</dbReference>
<keyword evidence="3" id="KW-0285">Flavoprotein</keyword>
<gene>
    <name evidence="7" type="ORF">NEZAVI_LOCUS5675</name>
</gene>
<evidence type="ECO:0000259" key="6">
    <source>
        <dbReference type="PROSITE" id="PS00624"/>
    </source>
</evidence>
<feature type="domain" description="Glucose-methanol-choline oxidoreductase N-terminal" evidence="6">
    <location>
        <begin position="300"/>
        <end position="314"/>
    </location>
</feature>
<dbReference type="PROSITE" id="PS00624">
    <property type="entry name" value="GMC_OXRED_2"/>
    <property type="match status" value="1"/>
</dbReference>
<evidence type="ECO:0000313" key="7">
    <source>
        <dbReference type="EMBL" id="CAH1395382.1"/>
    </source>
</evidence>
<keyword evidence="4" id="KW-0812">Transmembrane</keyword>
<dbReference type="InterPro" id="IPR000172">
    <property type="entry name" value="GMC_OxRdtase_N"/>
</dbReference>